<dbReference type="SUPFAM" id="SSF52540">
    <property type="entry name" value="P-loop containing nucleoside triphosphate hydrolases"/>
    <property type="match status" value="1"/>
</dbReference>
<dbReference type="InterPro" id="IPR016032">
    <property type="entry name" value="Sig_transdc_resp-reg_C-effctor"/>
</dbReference>
<sequence length="872" mass="92787">MTTSHVPALRRVPAAAQSAAEIPALPFTPMPRPELYAAADRLSSARDGHVLLICAPAGTGKTVLTADWAARRAASGSDVAWLTVTDQLDDATALWTALHARFDIAVTACPGPPSAQAAALVETLAARTTRTVLVLDDAHMLTDPLALAGLEHFLHHAPPTVTTVLCARFAPPIRWHVLDLHARLTRWGPGELAFNPAEIDTLCRDHGCELTGAELETLCTLTEGWAALVRIAATQVAARTDDRAAALTVLARPARAIADYLTSELVTGLPPALRQFLTYTSIPVAFTEQLADELVGGGAGHHLYELDRIDFPIASVVRDGDVWFSCHPLVRALFLAEARRLGPQLCAELHRQSARWLRSAGLPASALPHELAGADPDQLREFLSTCALRMVLDGMGATLFDQLARSAPDLLDDPFLWLVRVVDALVAGSTAAAVACLDTARARRAAKVSFASPERLDALTLAATIDVAATTGTVPSRIPDDVAPTGDPDLDAYTEIQIATAFIAGGAVERGEQLLHSGLALAEHATRPRLVLRALTRLAFAADAVDAATAMRDRAARALAIAEEHGLLETTDAVQATAVAAYGAYLQGETPDAAQVASLRTERVDHDGSCGPVAGWRGHVVGRLLELERAEGQSAAVDALRRSLLALLEHRAVPAATGSLILPVVWALLRVHDARTAQLLVERARGIVGEVPEVRLADAALHAVADRRKATCAVLEPLLDRAGDLRPVSAVTGWLLYSAAQHESRAPAKALTALEYALGSATPHRLLRPFLDVPAAMPLLDSYAGRLGRAESFAESIRRHPAARRRPAYPALTHTEMTVLKQLPSGRTAQQIAEDLGVSVNTVKTHLRGIYGKLGTNSRVDALDHARRGGLL</sequence>
<dbReference type="SMART" id="SM00382">
    <property type="entry name" value="AAA"/>
    <property type="match status" value="1"/>
</dbReference>
<dbReference type="RefSeq" id="WP_281880601.1">
    <property type="nucleotide sequence ID" value="NZ_AP026978.1"/>
</dbReference>
<dbReference type="SUPFAM" id="SSF46894">
    <property type="entry name" value="C-terminal effector domain of the bipartite response regulators"/>
    <property type="match status" value="1"/>
</dbReference>
<dbReference type="PANTHER" id="PTHR44688:SF16">
    <property type="entry name" value="DNA-BINDING TRANSCRIPTIONAL ACTIVATOR DEVR_DOSR"/>
    <property type="match status" value="1"/>
</dbReference>
<dbReference type="Pfam" id="PF25873">
    <property type="entry name" value="WHD_MalT"/>
    <property type="match status" value="1"/>
</dbReference>
<dbReference type="CDD" id="cd06170">
    <property type="entry name" value="LuxR_C_like"/>
    <property type="match status" value="1"/>
</dbReference>
<dbReference type="InterPro" id="IPR003593">
    <property type="entry name" value="AAA+_ATPase"/>
</dbReference>
<keyword evidence="3" id="KW-0804">Transcription</keyword>
<dbReference type="InterPro" id="IPR036388">
    <property type="entry name" value="WH-like_DNA-bd_sf"/>
</dbReference>
<dbReference type="SMART" id="SM00421">
    <property type="entry name" value="HTH_LUXR"/>
    <property type="match status" value="1"/>
</dbReference>
<dbReference type="Proteomes" id="UP001317870">
    <property type="component" value="Chromosome"/>
</dbReference>
<reference evidence="5 6" key="1">
    <citation type="submission" date="2022-11" db="EMBL/GenBank/DDBJ databases">
        <title>Genome Sequencing of Nocardia sp. ON39_IFM12276 and assembly.</title>
        <authorList>
            <person name="Shimojima M."/>
            <person name="Toyokawa M."/>
            <person name="Uesaka K."/>
        </authorList>
    </citation>
    <scope>NUCLEOTIDE SEQUENCE [LARGE SCALE GENOMIC DNA]</scope>
    <source>
        <strain evidence="5 6">IFM 12276</strain>
    </source>
</reference>
<gene>
    <name evidence="5" type="ORF">IFM12276_33290</name>
</gene>
<dbReference type="InterPro" id="IPR059106">
    <property type="entry name" value="WHD_MalT"/>
</dbReference>
<evidence type="ECO:0000259" key="4">
    <source>
        <dbReference type="PROSITE" id="PS50043"/>
    </source>
</evidence>
<protein>
    <submittedName>
        <fullName evidence="5">Transcriptional regulator</fullName>
    </submittedName>
</protein>
<accession>A0ABM8CZ26</accession>
<evidence type="ECO:0000313" key="6">
    <source>
        <dbReference type="Proteomes" id="UP001317870"/>
    </source>
</evidence>
<proteinExistence type="predicted"/>
<evidence type="ECO:0000256" key="3">
    <source>
        <dbReference type="ARBA" id="ARBA00023163"/>
    </source>
</evidence>
<feature type="domain" description="HTH luxR-type" evidence="4">
    <location>
        <begin position="805"/>
        <end position="870"/>
    </location>
</feature>
<name>A0ABM8CZ26_9NOCA</name>
<dbReference type="Gene3D" id="1.10.10.10">
    <property type="entry name" value="Winged helix-like DNA-binding domain superfamily/Winged helix DNA-binding domain"/>
    <property type="match status" value="1"/>
</dbReference>
<evidence type="ECO:0000256" key="1">
    <source>
        <dbReference type="ARBA" id="ARBA00023015"/>
    </source>
</evidence>
<keyword evidence="6" id="KW-1185">Reference proteome</keyword>
<dbReference type="PROSITE" id="PS50043">
    <property type="entry name" value="HTH_LUXR_2"/>
    <property type="match status" value="1"/>
</dbReference>
<organism evidence="5 6">
    <name type="scientific">Nocardia sputorum</name>
    <dbReference type="NCBI Taxonomy" id="2984338"/>
    <lineage>
        <taxon>Bacteria</taxon>
        <taxon>Bacillati</taxon>
        <taxon>Actinomycetota</taxon>
        <taxon>Actinomycetes</taxon>
        <taxon>Mycobacteriales</taxon>
        <taxon>Nocardiaceae</taxon>
        <taxon>Nocardia</taxon>
    </lineage>
</organism>
<dbReference type="PANTHER" id="PTHR44688">
    <property type="entry name" value="DNA-BINDING TRANSCRIPTIONAL ACTIVATOR DEVR_DOSR"/>
    <property type="match status" value="1"/>
</dbReference>
<dbReference type="PRINTS" id="PR00038">
    <property type="entry name" value="HTHLUXR"/>
</dbReference>
<dbReference type="InterPro" id="IPR027417">
    <property type="entry name" value="P-loop_NTPase"/>
</dbReference>
<dbReference type="Gene3D" id="3.40.50.300">
    <property type="entry name" value="P-loop containing nucleotide triphosphate hydrolases"/>
    <property type="match status" value="1"/>
</dbReference>
<dbReference type="Pfam" id="PF00196">
    <property type="entry name" value="GerE"/>
    <property type="match status" value="1"/>
</dbReference>
<evidence type="ECO:0000256" key="2">
    <source>
        <dbReference type="ARBA" id="ARBA00023125"/>
    </source>
</evidence>
<dbReference type="InterPro" id="IPR000792">
    <property type="entry name" value="Tscrpt_reg_LuxR_C"/>
</dbReference>
<keyword evidence="1" id="KW-0805">Transcription regulation</keyword>
<evidence type="ECO:0000313" key="5">
    <source>
        <dbReference type="EMBL" id="BDU00301.1"/>
    </source>
</evidence>
<keyword evidence="2" id="KW-0238">DNA-binding</keyword>
<dbReference type="EMBL" id="AP026978">
    <property type="protein sequence ID" value="BDU00301.1"/>
    <property type="molecule type" value="Genomic_DNA"/>
</dbReference>